<accession>A0ACC5ZFJ4</accession>
<reference evidence="1" key="1">
    <citation type="submission" date="2020-02" db="EMBL/GenBank/DDBJ databases">
        <title>Genome sequencing of the panga catfish, Pangasius djambal.</title>
        <authorList>
            <person name="Wen M."/>
            <person name="Zahm M."/>
            <person name="Roques C."/>
            <person name="Cabau C."/>
            <person name="Klopp C."/>
            <person name="Donnadieu C."/>
            <person name="Jouanno E."/>
            <person name="Avarre J.-C."/>
            <person name="Campet M."/>
            <person name="Ha T."/>
            <person name="Dugue R."/>
            <person name="Lampietro C."/>
            <person name="Louis A."/>
            <person name="Herpin A."/>
            <person name="Echchiki A."/>
            <person name="Berthelot C."/>
            <person name="Parey E."/>
            <person name="Roest-Crollius H."/>
            <person name="Braasch I."/>
            <person name="Postlethwait J.H."/>
            <person name="Bobe J."/>
            <person name="Montfort J."/>
            <person name="Bouchez O."/>
            <person name="Begum T."/>
            <person name="Schartl M."/>
            <person name="Gustiano R."/>
            <person name="Guiguen Y."/>
        </authorList>
    </citation>
    <scope>NUCLEOTIDE SEQUENCE</scope>
    <source>
        <strain evidence="1">Pdj_M5554</strain>
    </source>
</reference>
<proteinExistence type="predicted"/>
<keyword evidence="2" id="KW-1185">Reference proteome</keyword>
<sequence length="271" mass="30905">MFNMNRGTGREERVFLALLIILHTATTHAGNLIDVLRVLELSDLMEGVSLEAGLCTHRADTEEVDMAFRIDKKIQLSAPTLQLFPDSAFPENFSLMTTVRAKKNAQFFLLSMYDEQGVQQLGLELGRSPVFLYEDHRGQPTPDLYATFRKINLADGKWHRIAYSVEGKSVTLYLDCKKVETVDLHRGDDPVVRTDGVTVFGTRLLDEEVFEGDIQQLLIVDDPRAAEEYCHHYIPDCDSPLPYRTQNYEPEEASMNTYTHIHSYTPMNFLP</sequence>
<dbReference type="Proteomes" id="UP000830395">
    <property type="component" value="Chromosome 23"/>
</dbReference>
<gene>
    <name evidence="1" type="ORF">PDJAM_G00137790</name>
</gene>
<comment type="caution">
    <text evidence="1">The sequence shown here is derived from an EMBL/GenBank/DDBJ whole genome shotgun (WGS) entry which is preliminary data.</text>
</comment>
<dbReference type="EMBL" id="CM040997">
    <property type="protein sequence ID" value="MCJ8746081.1"/>
    <property type="molecule type" value="Genomic_DNA"/>
</dbReference>
<evidence type="ECO:0000313" key="1">
    <source>
        <dbReference type="EMBL" id="MCJ8746081.1"/>
    </source>
</evidence>
<name>A0ACC5ZFJ4_9TELE</name>
<evidence type="ECO:0000313" key="2">
    <source>
        <dbReference type="Proteomes" id="UP000830395"/>
    </source>
</evidence>
<organism evidence="1 2">
    <name type="scientific">Pangasius djambal</name>
    <dbReference type="NCBI Taxonomy" id="1691987"/>
    <lineage>
        <taxon>Eukaryota</taxon>
        <taxon>Metazoa</taxon>
        <taxon>Chordata</taxon>
        <taxon>Craniata</taxon>
        <taxon>Vertebrata</taxon>
        <taxon>Euteleostomi</taxon>
        <taxon>Actinopterygii</taxon>
        <taxon>Neopterygii</taxon>
        <taxon>Teleostei</taxon>
        <taxon>Ostariophysi</taxon>
        <taxon>Siluriformes</taxon>
        <taxon>Pangasiidae</taxon>
        <taxon>Pangasius</taxon>
    </lineage>
</organism>
<protein>
    <submittedName>
        <fullName evidence="1">Uncharacterized protein</fullName>
    </submittedName>
</protein>